<keyword evidence="1" id="KW-0472">Membrane</keyword>
<gene>
    <name evidence="2" type="ORF">KC571_00235</name>
</gene>
<evidence type="ECO:0008006" key="4">
    <source>
        <dbReference type="Google" id="ProtNLM"/>
    </source>
</evidence>
<accession>A0A955RP27</accession>
<dbReference type="AlphaFoldDB" id="A0A955RP27"/>
<evidence type="ECO:0000256" key="1">
    <source>
        <dbReference type="SAM" id="Phobius"/>
    </source>
</evidence>
<feature type="transmembrane region" description="Helical" evidence="1">
    <location>
        <begin position="43"/>
        <end position="61"/>
    </location>
</feature>
<reference evidence="2" key="2">
    <citation type="journal article" date="2021" name="Microbiome">
        <title>Successional dynamics and alternative stable states in a saline activated sludge microbial community over 9 years.</title>
        <authorList>
            <person name="Wang Y."/>
            <person name="Ye J."/>
            <person name="Ju F."/>
            <person name="Liu L."/>
            <person name="Boyd J.A."/>
            <person name="Deng Y."/>
            <person name="Parks D.H."/>
            <person name="Jiang X."/>
            <person name="Yin X."/>
            <person name="Woodcroft B.J."/>
            <person name="Tyson G.W."/>
            <person name="Hugenholtz P."/>
            <person name="Polz M.F."/>
            <person name="Zhang T."/>
        </authorList>
    </citation>
    <scope>NUCLEOTIDE SEQUENCE</scope>
    <source>
        <strain evidence="2">HKST-UBA01</strain>
    </source>
</reference>
<evidence type="ECO:0000313" key="3">
    <source>
        <dbReference type="Proteomes" id="UP000701698"/>
    </source>
</evidence>
<keyword evidence="1" id="KW-0812">Transmembrane</keyword>
<name>A0A955RP27_UNCKA</name>
<protein>
    <recommendedName>
        <fullName evidence="4">DUF5673 domain-containing protein</fullName>
    </recommendedName>
</protein>
<dbReference type="Proteomes" id="UP000701698">
    <property type="component" value="Unassembled WGS sequence"/>
</dbReference>
<evidence type="ECO:0000313" key="2">
    <source>
        <dbReference type="EMBL" id="MCA9389814.1"/>
    </source>
</evidence>
<comment type="caution">
    <text evidence="2">The sequence shown here is derived from an EMBL/GenBank/DDBJ whole genome shotgun (WGS) entry which is preliminary data.</text>
</comment>
<reference evidence="2" key="1">
    <citation type="submission" date="2020-04" db="EMBL/GenBank/DDBJ databases">
        <authorList>
            <person name="Zhang T."/>
        </authorList>
    </citation>
    <scope>NUCLEOTIDE SEQUENCE</scope>
    <source>
        <strain evidence="2">HKST-UBA01</strain>
    </source>
</reference>
<organism evidence="2 3">
    <name type="scientific">candidate division WWE3 bacterium</name>
    <dbReference type="NCBI Taxonomy" id="2053526"/>
    <lineage>
        <taxon>Bacteria</taxon>
        <taxon>Katanobacteria</taxon>
    </lineage>
</organism>
<dbReference type="EMBL" id="JAGQKX010000003">
    <property type="protein sequence ID" value="MCA9389814.1"/>
    <property type="molecule type" value="Genomic_DNA"/>
</dbReference>
<sequence length="191" mass="22588">MEEETNQTDNKASTKEERKFQKPELLVEWTGPSHVHNAREHNFFVTLFVASIAFGFVLVLFKQYTLMLVNFALAFTIYAANKHEPQWVTYQILNTSLKIDNDEYYYNNLSHFWFEKIGGKDVLKVRTFEGHPDVIELVIRPEDEEQIEDVLLQNVPYQEEKEHRLITFIKKLVLPIHEVESTEQPTEEDEQ</sequence>
<proteinExistence type="predicted"/>
<keyword evidence="1" id="KW-1133">Transmembrane helix</keyword>